<evidence type="ECO:0008006" key="6">
    <source>
        <dbReference type="Google" id="ProtNLM"/>
    </source>
</evidence>
<reference evidence="4 5" key="1">
    <citation type="submission" date="2024-01" db="EMBL/GenBank/DDBJ databases">
        <title>A telomere-to-telomere, gap-free genome of sweet tea (Lithocarpus litseifolius).</title>
        <authorList>
            <person name="Zhou J."/>
        </authorList>
    </citation>
    <scope>NUCLEOTIDE SEQUENCE [LARGE SCALE GENOMIC DNA]</scope>
    <source>
        <strain evidence="4">Zhou-2022a</strain>
        <tissue evidence="4">Leaf</tissue>
    </source>
</reference>
<accession>A0AAW2DDW5</accession>
<sequence length="520" mass="59882">MDDLTKQWSGLTISQREGPKVRLQDEMAASVSIIVAKFLTKRMLNPMAVVATFTPIWRPKRGFKIQNLGNHIMLFTFDSETEVDTILANAPWSFDKNLMILQKYDGIQLHGLPVKFMTTTVAKTLCEPAGQILKLPNAKTEKCGGFMRVWVMVDVSQPLCRGRVVTLDDSRELCISFKYERLPNLCYWCGRLTHNDRDYDRWIESEGSLTNADKQYGAWMKASPWFRAHNAVVEVPGFYSKIKVERDGQRQSNETGNSTAAGGLAILWKEGFPLKVEKYSKNYIDTVINKGKENAWRFTGFYGEPDTTKRHEAWSKLRALKNNGSLPWLCAGDFNEIIQQSEKQGGRSRPHHQMQAFRDILDECGFMDFDFVGFPFTWHKHYPNFTIWERLDRAVATNEWFSMFAGTKVHHLDVTSSDHKALWISPEHMYCKFQKPFRFEQMWLTDKGCSDTMEAVWSINSEATWDTRVLRKLESCGAALTKWSKKSFGSVKKQLDSARKRLKAAENPVWRLKPYEVVGG</sequence>
<dbReference type="AlphaFoldDB" id="A0AAW2DDW5"/>
<organism evidence="4 5">
    <name type="scientific">Lithocarpus litseifolius</name>
    <dbReference type="NCBI Taxonomy" id="425828"/>
    <lineage>
        <taxon>Eukaryota</taxon>
        <taxon>Viridiplantae</taxon>
        <taxon>Streptophyta</taxon>
        <taxon>Embryophyta</taxon>
        <taxon>Tracheophyta</taxon>
        <taxon>Spermatophyta</taxon>
        <taxon>Magnoliopsida</taxon>
        <taxon>eudicotyledons</taxon>
        <taxon>Gunneridae</taxon>
        <taxon>Pentapetalae</taxon>
        <taxon>rosids</taxon>
        <taxon>fabids</taxon>
        <taxon>Fagales</taxon>
        <taxon>Fagaceae</taxon>
        <taxon>Lithocarpus</taxon>
    </lineage>
</organism>
<feature type="domain" description="DUF4283" evidence="2">
    <location>
        <begin position="33"/>
        <end position="105"/>
    </location>
</feature>
<evidence type="ECO:0000313" key="5">
    <source>
        <dbReference type="Proteomes" id="UP001459277"/>
    </source>
</evidence>
<dbReference type="InterPro" id="IPR025836">
    <property type="entry name" value="Zn_knuckle_CX2CX4HX4C"/>
</dbReference>
<evidence type="ECO:0000259" key="2">
    <source>
        <dbReference type="Pfam" id="PF14111"/>
    </source>
</evidence>
<dbReference type="EMBL" id="JAZDWU010000003">
    <property type="protein sequence ID" value="KAL0008805.1"/>
    <property type="molecule type" value="Genomic_DNA"/>
</dbReference>
<evidence type="ECO:0000259" key="1">
    <source>
        <dbReference type="Pfam" id="PF03372"/>
    </source>
</evidence>
<feature type="domain" description="Zinc knuckle CX2CX4HX4C" evidence="3">
    <location>
        <begin position="153"/>
        <end position="199"/>
    </location>
</feature>
<evidence type="ECO:0000313" key="4">
    <source>
        <dbReference type="EMBL" id="KAL0008805.1"/>
    </source>
</evidence>
<dbReference type="GO" id="GO:0003824">
    <property type="term" value="F:catalytic activity"/>
    <property type="evidence" value="ECO:0007669"/>
    <property type="project" value="InterPro"/>
</dbReference>
<dbReference type="InterPro" id="IPR036691">
    <property type="entry name" value="Endo/exonu/phosph_ase_sf"/>
</dbReference>
<name>A0AAW2DDW5_9ROSI</name>
<feature type="domain" description="Endonuclease/exonuclease/phosphatase" evidence="1">
    <location>
        <begin position="241"/>
        <end position="419"/>
    </location>
</feature>
<dbReference type="Gene3D" id="3.60.10.10">
    <property type="entry name" value="Endonuclease/exonuclease/phosphatase"/>
    <property type="match status" value="1"/>
</dbReference>
<dbReference type="InterPro" id="IPR005135">
    <property type="entry name" value="Endo/exonuclease/phosphatase"/>
</dbReference>
<dbReference type="Pfam" id="PF14111">
    <property type="entry name" value="DUF4283"/>
    <property type="match status" value="1"/>
</dbReference>
<comment type="caution">
    <text evidence="4">The sequence shown here is derived from an EMBL/GenBank/DDBJ whole genome shotgun (WGS) entry which is preliminary data.</text>
</comment>
<proteinExistence type="predicted"/>
<dbReference type="Pfam" id="PF03372">
    <property type="entry name" value="Exo_endo_phos"/>
    <property type="match status" value="1"/>
</dbReference>
<protein>
    <recommendedName>
        <fullName evidence="6">DUF4283 domain-containing protein</fullName>
    </recommendedName>
</protein>
<dbReference type="SUPFAM" id="SSF56219">
    <property type="entry name" value="DNase I-like"/>
    <property type="match status" value="1"/>
</dbReference>
<dbReference type="PANTHER" id="PTHR33710:SF71">
    <property type="entry name" value="ENDONUCLEASE_EXONUCLEASE_PHOSPHATASE DOMAIN-CONTAINING PROTEIN"/>
    <property type="match status" value="1"/>
</dbReference>
<gene>
    <name evidence="4" type="ORF">SO802_010307</name>
</gene>
<evidence type="ECO:0000259" key="3">
    <source>
        <dbReference type="Pfam" id="PF14392"/>
    </source>
</evidence>
<dbReference type="InterPro" id="IPR025558">
    <property type="entry name" value="DUF4283"/>
</dbReference>
<dbReference type="Proteomes" id="UP001459277">
    <property type="component" value="Unassembled WGS sequence"/>
</dbReference>
<dbReference type="Pfam" id="PF14392">
    <property type="entry name" value="zf-CCHC_4"/>
    <property type="match status" value="1"/>
</dbReference>
<dbReference type="PANTHER" id="PTHR33710">
    <property type="entry name" value="BNAC02G09200D PROTEIN"/>
    <property type="match status" value="1"/>
</dbReference>
<keyword evidence="5" id="KW-1185">Reference proteome</keyword>